<feature type="region of interest" description="Disordered" evidence="8">
    <location>
        <begin position="453"/>
        <end position="502"/>
    </location>
</feature>
<dbReference type="PANTHER" id="PTHR22655:SF2">
    <property type="entry name" value="ATP-DEPENDENT RNA HELICASE TDRD12-RELATED"/>
    <property type="match status" value="1"/>
</dbReference>
<dbReference type="Proteomes" id="UP000515154">
    <property type="component" value="Linkage group LG18"/>
</dbReference>
<evidence type="ECO:0000256" key="5">
    <source>
        <dbReference type="ARBA" id="ARBA00022806"/>
    </source>
</evidence>
<proteinExistence type="predicted"/>
<feature type="compositionally biased region" description="Basic and acidic residues" evidence="8">
    <location>
        <begin position="338"/>
        <end position="351"/>
    </location>
</feature>
<keyword evidence="6" id="KW-0067">ATP-binding</keyword>
<dbReference type="Gene3D" id="2.30.30.140">
    <property type="match status" value="1"/>
</dbReference>
<evidence type="ECO:0000313" key="12">
    <source>
        <dbReference type="RefSeq" id="XP_029647411.1"/>
    </source>
</evidence>
<dbReference type="InterPro" id="IPR035437">
    <property type="entry name" value="SNase_OB-fold_sf"/>
</dbReference>
<dbReference type="GO" id="GO:0003724">
    <property type="term" value="F:RNA helicase activity"/>
    <property type="evidence" value="ECO:0007669"/>
    <property type="project" value="UniProtKB-EC"/>
</dbReference>
<keyword evidence="5" id="KW-0347">Helicase</keyword>
<evidence type="ECO:0000313" key="10">
    <source>
        <dbReference type="Proteomes" id="UP000515154"/>
    </source>
</evidence>
<name>A0A6P7TCQ1_9MOLL</name>
<dbReference type="InterPro" id="IPR002999">
    <property type="entry name" value="Tudor"/>
</dbReference>
<dbReference type="SMART" id="SM00333">
    <property type="entry name" value="TUDOR"/>
    <property type="match status" value="1"/>
</dbReference>
<feature type="compositionally biased region" description="Polar residues" evidence="8">
    <location>
        <begin position="483"/>
        <end position="502"/>
    </location>
</feature>
<dbReference type="RefSeq" id="XP_029647410.1">
    <property type="nucleotide sequence ID" value="XM_029791550.2"/>
</dbReference>
<dbReference type="AlphaFoldDB" id="A0A6P7TCQ1"/>
<evidence type="ECO:0000256" key="2">
    <source>
        <dbReference type="ARBA" id="ARBA00022737"/>
    </source>
</evidence>
<dbReference type="GO" id="GO:0042078">
    <property type="term" value="P:germ-line stem cell division"/>
    <property type="evidence" value="ECO:0007669"/>
    <property type="project" value="TreeGrafter"/>
</dbReference>
<keyword evidence="10" id="KW-1185">Reference proteome</keyword>
<dbReference type="EC" id="3.6.4.13" evidence="1"/>
<sequence>MQKVMDLAVVDVKSPDCILVREVPSASPSQNLETFKEMSEEMNDYFSDQYLVFDVHYPKNNEICAALIAKHGRWHRVRIKQILSSLRGTKVSCFLLDTGKLETIQVQNIRQIPVKFLEVPFQVKTFVLLGVQPLTLSINSDIQAVQRPCKVWDKSVTTFMRDLFTEACKIQAIVKTEKASRLFGDLYLKIPGKEFLVSLNDRLVQEKYAIFRSGHISNLSEEEPEQNSVSSSEDMSSSKVRDSLSPIPLKNCHSKESAKYYGSFLPDSLTPDEAIERKKPERSLKGVCNSHRSPSSFRQVSTSSDSDSSPSIHTRRGYIQYLEKVKSQRQKYNSPESVLHRGDREGDKENTDGSSSPSLTESAPRLPQLEDIPKESPDILRSSKEPHRKSHLGSRENIDIATPFALAGRGRGQGKGRGKLLNWGLTACNNNKDSHSRVSCLRKSKMITPVTNQDVSDQKVSQHLHNTSGQSSSDHSRIGKANKWNSSAMNSQGSCSSDYNHGNSLDEEEIIRGQSVIGDVLPSGRGDSDRAGSRIHKINRILGNHNKISSNDHH</sequence>
<accession>A0A6P7TCQ1</accession>
<evidence type="ECO:0000256" key="6">
    <source>
        <dbReference type="ARBA" id="ARBA00022840"/>
    </source>
</evidence>
<dbReference type="SUPFAM" id="SSF63748">
    <property type="entry name" value="Tudor/PWWP/MBT"/>
    <property type="match status" value="1"/>
</dbReference>
<feature type="region of interest" description="Disordered" evidence="8">
    <location>
        <begin position="221"/>
        <end position="251"/>
    </location>
</feature>
<evidence type="ECO:0000313" key="11">
    <source>
        <dbReference type="RefSeq" id="XP_029647410.1"/>
    </source>
</evidence>
<evidence type="ECO:0000256" key="1">
    <source>
        <dbReference type="ARBA" id="ARBA00012552"/>
    </source>
</evidence>
<keyword evidence="4" id="KW-0378">Hydrolase</keyword>
<protein>
    <recommendedName>
        <fullName evidence="1">RNA helicase</fullName>
        <ecNumber evidence="1">3.6.4.13</ecNumber>
    </recommendedName>
</protein>
<keyword evidence="3" id="KW-0547">Nucleotide-binding</keyword>
<feature type="region of interest" description="Disordered" evidence="8">
    <location>
        <begin position="326"/>
        <end position="396"/>
    </location>
</feature>
<feature type="region of interest" description="Disordered" evidence="8">
    <location>
        <begin position="276"/>
        <end position="314"/>
    </location>
</feature>
<dbReference type="GO" id="GO:0005524">
    <property type="term" value="F:ATP binding"/>
    <property type="evidence" value="ECO:0007669"/>
    <property type="project" value="UniProtKB-KW"/>
</dbReference>
<comment type="catalytic activity">
    <reaction evidence="7">
        <text>ATP + H2O = ADP + phosphate + H(+)</text>
        <dbReference type="Rhea" id="RHEA:13065"/>
        <dbReference type="ChEBI" id="CHEBI:15377"/>
        <dbReference type="ChEBI" id="CHEBI:15378"/>
        <dbReference type="ChEBI" id="CHEBI:30616"/>
        <dbReference type="ChEBI" id="CHEBI:43474"/>
        <dbReference type="ChEBI" id="CHEBI:456216"/>
        <dbReference type="EC" id="3.6.4.13"/>
    </reaction>
</comment>
<gene>
    <name evidence="11 12" type="primary">LOC115221375</name>
</gene>
<dbReference type="PROSITE" id="PS50304">
    <property type="entry name" value="TUDOR"/>
    <property type="match status" value="1"/>
</dbReference>
<dbReference type="RefSeq" id="XP_029647411.1">
    <property type="nucleotide sequence ID" value="XM_029791551.2"/>
</dbReference>
<feature type="compositionally biased region" description="Low complexity" evidence="8">
    <location>
        <begin position="228"/>
        <end position="238"/>
    </location>
</feature>
<evidence type="ECO:0000256" key="8">
    <source>
        <dbReference type="SAM" id="MobiDB-lite"/>
    </source>
</evidence>
<feature type="compositionally biased region" description="Low complexity" evidence="8">
    <location>
        <begin position="295"/>
        <end position="311"/>
    </location>
</feature>
<dbReference type="Pfam" id="PF00567">
    <property type="entry name" value="TUDOR"/>
    <property type="match status" value="1"/>
</dbReference>
<dbReference type="KEGG" id="osn:115221375"/>
<evidence type="ECO:0000256" key="7">
    <source>
        <dbReference type="ARBA" id="ARBA00047984"/>
    </source>
</evidence>
<feature type="compositionally biased region" description="Polar residues" evidence="8">
    <location>
        <begin position="453"/>
        <end position="473"/>
    </location>
</feature>
<dbReference type="PANTHER" id="PTHR22655">
    <property type="entry name" value="ATP-DEPENDENT RNA HELICASE TDRD12-RELATED"/>
    <property type="match status" value="1"/>
</dbReference>
<feature type="compositionally biased region" description="Basic and acidic residues" evidence="8">
    <location>
        <begin position="371"/>
        <end position="385"/>
    </location>
</feature>
<dbReference type="GO" id="GO:0016787">
    <property type="term" value="F:hydrolase activity"/>
    <property type="evidence" value="ECO:0007669"/>
    <property type="project" value="UniProtKB-KW"/>
</dbReference>
<evidence type="ECO:0000256" key="3">
    <source>
        <dbReference type="ARBA" id="ARBA00022741"/>
    </source>
</evidence>
<feature type="domain" description="Tudor" evidence="9">
    <location>
        <begin position="57"/>
        <end position="119"/>
    </location>
</feature>
<keyword evidence="2" id="KW-0677">Repeat</keyword>
<organism evidence="10 12">
    <name type="scientific">Octopus sinensis</name>
    <name type="common">East Asian common octopus</name>
    <dbReference type="NCBI Taxonomy" id="2607531"/>
    <lineage>
        <taxon>Eukaryota</taxon>
        <taxon>Metazoa</taxon>
        <taxon>Spiralia</taxon>
        <taxon>Lophotrochozoa</taxon>
        <taxon>Mollusca</taxon>
        <taxon>Cephalopoda</taxon>
        <taxon>Coleoidea</taxon>
        <taxon>Octopodiformes</taxon>
        <taxon>Octopoda</taxon>
        <taxon>Incirrata</taxon>
        <taxon>Octopodidae</taxon>
        <taxon>Octopus</taxon>
    </lineage>
</organism>
<evidence type="ECO:0000256" key="4">
    <source>
        <dbReference type="ARBA" id="ARBA00022801"/>
    </source>
</evidence>
<dbReference type="Gene3D" id="2.40.50.90">
    <property type="match status" value="1"/>
</dbReference>
<evidence type="ECO:0000259" key="9">
    <source>
        <dbReference type="PROSITE" id="PS50304"/>
    </source>
</evidence>
<reference evidence="11 12" key="1">
    <citation type="submission" date="2025-08" db="UniProtKB">
        <authorList>
            <consortium name="RefSeq"/>
        </authorList>
    </citation>
    <scope>IDENTIFICATION</scope>
</reference>
<feature type="compositionally biased region" description="Polar residues" evidence="8">
    <location>
        <begin position="352"/>
        <end position="361"/>
    </location>
</feature>